<dbReference type="AlphaFoldDB" id="A0A2V3Y2N4"/>
<dbReference type="Proteomes" id="UP000248057">
    <property type="component" value="Unassembled WGS sequence"/>
</dbReference>
<dbReference type="InterPro" id="IPR016125">
    <property type="entry name" value="Peptidase_C15-like"/>
</dbReference>
<dbReference type="GeneID" id="86063668"/>
<dbReference type="Pfam" id="PF01470">
    <property type="entry name" value="Peptidase_C15"/>
    <property type="match status" value="1"/>
</dbReference>
<sequence>MAGGRNAGTCRVKLSEHAGTSYCNHLYYHVMREIKERQIDAEIVFLHIPMLKNIDEFERLTETATGDAALALPPYIGEEQDKME</sequence>
<comment type="caution">
    <text evidence="5">The sequence shown here is derived from an EMBL/GenBank/DDBJ whole genome shotgun (WGS) entry which is preliminary data.</text>
</comment>
<keyword evidence="4" id="KW-0788">Thiol protease</keyword>
<name>A0A2V3Y2N4_9FIRM</name>
<dbReference type="Gene3D" id="3.40.630.20">
    <property type="entry name" value="Peptidase C15, pyroglutamyl peptidase I-like"/>
    <property type="match status" value="1"/>
</dbReference>
<keyword evidence="2" id="KW-0645">Protease</keyword>
<dbReference type="EMBL" id="QJKD01000013">
    <property type="protein sequence ID" value="PXX49793.1"/>
    <property type="molecule type" value="Genomic_DNA"/>
</dbReference>
<dbReference type="RefSeq" id="WP_167437686.1">
    <property type="nucleotide sequence ID" value="NZ_QJKD01000013.1"/>
</dbReference>
<reference evidence="5 6" key="1">
    <citation type="submission" date="2018-05" db="EMBL/GenBank/DDBJ databases">
        <title>Genomic Encyclopedia of Type Strains, Phase IV (KMG-IV): sequencing the most valuable type-strain genomes for metagenomic binning, comparative biology and taxonomic classification.</title>
        <authorList>
            <person name="Goeker M."/>
        </authorList>
    </citation>
    <scope>NUCLEOTIDE SEQUENCE [LARGE SCALE GENOMIC DNA]</scope>
    <source>
        <strain evidence="5 6">DSM 24995</strain>
    </source>
</reference>
<protein>
    <submittedName>
        <fullName evidence="5">Pyroglutamyl peptidase</fullName>
    </submittedName>
</protein>
<evidence type="ECO:0000256" key="1">
    <source>
        <dbReference type="ARBA" id="ARBA00006641"/>
    </source>
</evidence>
<keyword evidence="6" id="KW-1185">Reference proteome</keyword>
<keyword evidence="3" id="KW-0378">Hydrolase</keyword>
<evidence type="ECO:0000313" key="6">
    <source>
        <dbReference type="Proteomes" id="UP000248057"/>
    </source>
</evidence>
<evidence type="ECO:0000256" key="2">
    <source>
        <dbReference type="ARBA" id="ARBA00022670"/>
    </source>
</evidence>
<comment type="similarity">
    <text evidence="1">Belongs to the peptidase C15 family.</text>
</comment>
<organism evidence="5 6">
    <name type="scientific">Hungatella effluvii</name>
    <dbReference type="NCBI Taxonomy" id="1096246"/>
    <lineage>
        <taxon>Bacteria</taxon>
        <taxon>Bacillati</taxon>
        <taxon>Bacillota</taxon>
        <taxon>Clostridia</taxon>
        <taxon>Lachnospirales</taxon>
        <taxon>Lachnospiraceae</taxon>
        <taxon>Hungatella</taxon>
    </lineage>
</organism>
<dbReference type="GO" id="GO:0006508">
    <property type="term" value="P:proteolysis"/>
    <property type="evidence" value="ECO:0007669"/>
    <property type="project" value="UniProtKB-KW"/>
</dbReference>
<proteinExistence type="inferred from homology"/>
<evidence type="ECO:0000256" key="4">
    <source>
        <dbReference type="ARBA" id="ARBA00022807"/>
    </source>
</evidence>
<dbReference type="InterPro" id="IPR036440">
    <property type="entry name" value="Peptidase_C15-like_sf"/>
</dbReference>
<evidence type="ECO:0000256" key="3">
    <source>
        <dbReference type="ARBA" id="ARBA00022801"/>
    </source>
</evidence>
<gene>
    <name evidence="5" type="ORF">DFR60_113181</name>
</gene>
<dbReference type="SUPFAM" id="SSF53182">
    <property type="entry name" value="Pyrrolidone carboxyl peptidase (pyroglutamate aminopeptidase)"/>
    <property type="match status" value="1"/>
</dbReference>
<dbReference type="GO" id="GO:0008234">
    <property type="term" value="F:cysteine-type peptidase activity"/>
    <property type="evidence" value="ECO:0007669"/>
    <property type="project" value="UniProtKB-KW"/>
</dbReference>
<evidence type="ECO:0000313" key="5">
    <source>
        <dbReference type="EMBL" id="PXX49793.1"/>
    </source>
</evidence>
<accession>A0A2V3Y2N4</accession>